<sequence>MFTQTRVLQEGTSHKVAQTRVLQEDTSHKVAQTRVLQEGTSHKVAQTRVLQEGTSHKVALSVQHTVIQEALPIGGRATEDQTMSWKLH</sequence>
<dbReference type="Proteomes" id="UP001283361">
    <property type="component" value="Unassembled WGS sequence"/>
</dbReference>
<gene>
    <name evidence="2" type="ORF">RRG08_029748</name>
</gene>
<dbReference type="EMBL" id="JAWDGP010000503">
    <property type="protein sequence ID" value="KAK3800026.1"/>
    <property type="molecule type" value="Genomic_DNA"/>
</dbReference>
<organism evidence="2 3">
    <name type="scientific">Elysia crispata</name>
    <name type="common">lettuce slug</name>
    <dbReference type="NCBI Taxonomy" id="231223"/>
    <lineage>
        <taxon>Eukaryota</taxon>
        <taxon>Metazoa</taxon>
        <taxon>Spiralia</taxon>
        <taxon>Lophotrochozoa</taxon>
        <taxon>Mollusca</taxon>
        <taxon>Gastropoda</taxon>
        <taxon>Heterobranchia</taxon>
        <taxon>Euthyneura</taxon>
        <taxon>Panpulmonata</taxon>
        <taxon>Sacoglossa</taxon>
        <taxon>Placobranchoidea</taxon>
        <taxon>Plakobranchidae</taxon>
        <taxon>Elysia</taxon>
    </lineage>
</organism>
<dbReference type="AlphaFoldDB" id="A0AAE1EA60"/>
<name>A0AAE1EA60_9GAST</name>
<protein>
    <submittedName>
        <fullName evidence="2">Uncharacterized protein</fullName>
    </submittedName>
</protein>
<evidence type="ECO:0000313" key="3">
    <source>
        <dbReference type="Proteomes" id="UP001283361"/>
    </source>
</evidence>
<proteinExistence type="predicted"/>
<evidence type="ECO:0000313" key="2">
    <source>
        <dbReference type="EMBL" id="KAK3800026.1"/>
    </source>
</evidence>
<feature type="region of interest" description="Disordered" evidence="1">
    <location>
        <begin position="1"/>
        <end position="24"/>
    </location>
</feature>
<feature type="compositionally biased region" description="Polar residues" evidence="1">
    <location>
        <begin position="1"/>
        <end position="11"/>
    </location>
</feature>
<evidence type="ECO:0000256" key="1">
    <source>
        <dbReference type="SAM" id="MobiDB-lite"/>
    </source>
</evidence>
<keyword evidence="3" id="KW-1185">Reference proteome</keyword>
<reference evidence="2" key="1">
    <citation type="journal article" date="2023" name="G3 (Bethesda)">
        <title>A reference genome for the long-term kleptoplast-retaining sea slug Elysia crispata morphotype clarki.</title>
        <authorList>
            <person name="Eastman K.E."/>
            <person name="Pendleton A.L."/>
            <person name="Shaikh M.A."/>
            <person name="Suttiyut T."/>
            <person name="Ogas R."/>
            <person name="Tomko P."/>
            <person name="Gavelis G."/>
            <person name="Widhalm J.R."/>
            <person name="Wisecaver J.H."/>
        </authorList>
    </citation>
    <scope>NUCLEOTIDE SEQUENCE</scope>
    <source>
        <strain evidence="2">ECLA1</strain>
    </source>
</reference>
<accession>A0AAE1EA60</accession>
<comment type="caution">
    <text evidence="2">The sequence shown here is derived from an EMBL/GenBank/DDBJ whole genome shotgun (WGS) entry which is preliminary data.</text>
</comment>